<dbReference type="Pfam" id="PF00440">
    <property type="entry name" value="TetR_N"/>
    <property type="match status" value="1"/>
</dbReference>
<feature type="domain" description="Tetracyclin repressor-like C-terminal" evidence="5">
    <location>
        <begin position="90"/>
        <end position="182"/>
    </location>
</feature>
<name>A0A3D8YHV3_9BACT</name>
<feature type="domain" description="HTH tetR-type" evidence="4">
    <location>
        <begin position="14"/>
        <end position="58"/>
    </location>
</feature>
<dbReference type="InterPro" id="IPR011075">
    <property type="entry name" value="TetR_C"/>
</dbReference>
<sequence length="192" mass="21939">MAGRQKIYDEDAALNAAIDVFWQQGYEKASSRDLQKAMGIGFSSFYLAYKGGKQELFAKSMQRFFTLYPQPFLNLLKTIDNPVEAIRQYYYVMTEPNGKFSQFGCYFSNTIFQADENEFKDAAAKNLGRIADAFYDALLRAKDAGTINPSIPTELWKTYLLNLWTGLNTTKSIEKDQSILRATIDFSLKVFE</sequence>
<dbReference type="PANTHER" id="PTHR47506:SF1">
    <property type="entry name" value="HTH-TYPE TRANSCRIPTIONAL REGULATOR YJDC"/>
    <property type="match status" value="1"/>
</dbReference>
<dbReference type="Gene3D" id="1.10.357.10">
    <property type="entry name" value="Tetracycline Repressor, domain 2"/>
    <property type="match status" value="1"/>
</dbReference>
<dbReference type="PANTHER" id="PTHR47506">
    <property type="entry name" value="TRANSCRIPTIONAL REGULATORY PROTEIN"/>
    <property type="match status" value="1"/>
</dbReference>
<dbReference type="AlphaFoldDB" id="A0A3D8YHV3"/>
<keyword evidence="3" id="KW-0804">Transcription</keyword>
<evidence type="ECO:0000256" key="2">
    <source>
        <dbReference type="ARBA" id="ARBA00023125"/>
    </source>
</evidence>
<evidence type="ECO:0000256" key="1">
    <source>
        <dbReference type="ARBA" id="ARBA00023015"/>
    </source>
</evidence>
<evidence type="ECO:0000259" key="4">
    <source>
        <dbReference type="Pfam" id="PF00440"/>
    </source>
</evidence>
<evidence type="ECO:0000259" key="5">
    <source>
        <dbReference type="Pfam" id="PF16925"/>
    </source>
</evidence>
<evidence type="ECO:0000256" key="3">
    <source>
        <dbReference type="ARBA" id="ARBA00023163"/>
    </source>
</evidence>
<gene>
    <name evidence="6" type="ORF">DSL64_02350</name>
</gene>
<evidence type="ECO:0000313" key="6">
    <source>
        <dbReference type="EMBL" id="REA64413.1"/>
    </source>
</evidence>
<protein>
    <submittedName>
        <fullName evidence="6">TetR/AcrR family transcriptional regulator</fullName>
    </submittedName>
</protein>
<keyword evidence="2" id="KW-0238">DNA-binding</keyword>
<reference evidence="6 7" key="1">
    <citation type="submission" date="2018-07" db="EMBL/GenBank/DDBJ databases">
        <title>Dyadobacter roseus sp. nov., isolated from rose rhizosphere soil.</title>
        <authorList>
            <person name="Chen L."/>
        </authorList>
    </citation>
    <scope>NUCLEOTIDE SEQUENCE [LARGE SCALE GENOMIC DNA]</scope>
    <source>
        <strain evidence="6 7">RS19</strain>
    </source>
</reference>
<evidence type="ECO:0000313" key="7">
    <source>
        <dbReference type="Proteomes" id="UP000256373"/>
    </source>
</evidence>
<dbReference type="InterPro" id="IPR036271">
    <property type="entry name" value="Tet_transcr_reg_TetR-rel_C_sf"/>
</dbReference>
<dbReference type="RefSeq" id="WP_115829021.1">
    <property type="nucleotide sequence ID" value="NZ_QNUL01000001.1"/>
</dbReference>
<accession>A0A3D8YHV3</accession>
<comment type="caution">
    <text evidence="6">The sequence shown here is derived from an EMBL/GenBank/DDBJ whole genome shotgun (WGS) entry which is preliminary data.</text>
</comment>
<dbReference type="OrthoDB" id="9795242at2"/>
<dbReference type="Pfam" id="PF16925">
    <property type="entry name" value="TetR_C_13"/>
    <property type="match status" value="1"/>
</dbReference>
<dbReference type="Proteomes" id="UP000256373">
    <property type="component" value="Unassembled WGS sequence"/>
</dbReference>
<dbReference type="EMBL" id="QNUL01000001">
    <property type="protein sequence ID" value="REA64413.1"/>
    <property type="molecule type" value="Genomic_DNA"/>
</dbReference>
<dbReference type="SUPFAM" id="SSF48498">
    <property type="entry name" value="Tetracyclin repressor-like, C-terminal domain"/>
    <property type="match status" value="1"/>
</dbReference>
<proteinExistence type="predicted"/>
<dbReference type="GO" id="GO:0003677">
    <property type="term" value="F:DNA binding"/>
    <property type="evidence" value="ECO:0007669"/>
    <property type="project" value="UniProtKB-KW"/>
</dbReference>
<dbReference type="Gene3D" id="1.10.10.60">
    <property type="entry name" value="Homeodomain-like"/>
    <property type="match status" value="1"/>
</dbReference>
<dbReference type="SUPFAM" id="SSF46689">
    <property type="entry name" value="Homeodomain-like"/>
    <property type="match status" value="1"/>
</dbReference>
<organism evidence="6 7">
    <name type="scientific">Dyadobacter luteus</name>
    <dbReference type="NCBI Taxonomy" id="2259619"/>
    <lineage>
        <taxon>Bacteria</taxon>
        <taxon>Pseudomonadati</taxon>
        <taxon>Bacteroidota</taxon>
        <taxon>Cytophagia</taxon>
        <taxon>Cytophagales</taxon>
        <taxon>Spirosomataceae</taxon>
        <taxon>Dyadobacter</taxon>
    </lineage>
</organism>
<keyword evidence="7" id="KW-1185">Reference proteome</keyword>
<dbReference type="InterPro" id="IPR009057">
    <property type="entry name" value="Homeodomain-like_sf"/>
</dbReference>
<dbReference type="InterPro" id="IPR001647">
    <property type="entry name" value="HTH_TetR"/>
</dbReference>
<keyword evidence="1" id="KW-0805">Transcription regulation</keyword>